<name>A0A383ESF1_9ZZZZ</name>
<gene>
    <name evidence="1" type="ORF">METZ01_LOCUS512348</name>
</gene>
<feature type="non-terminal residue" evidence="1">
    <location>
        <position position="1"/>
    </location>
</feature>
<sequence length="41" mass="4851">KECDLLRQATLRETDIDNPIANLECRCIKECNLQNVRHQPR</sequence>
<evidence type="ECO:0000313" key="1">
    <source>
        <dbReference type="EMBL" id="SVE59494.1"/>
    </source>
</evidence>
<dbReference type="AlphaFoldDB" id="A0A383ESF1"/>
<organism evidence="1">
    <name type="scientific">marine metagenome</name>
    <dbReference type="NCBI Taxonomy" id="408172"/>
    <lineage>
        <taxon>unclassified sequences</taxon>
        <taxon>metagenomes</taxon>
        <taxon>ecological metagenomes</taxon>
    </lineage>
</organism>
<reference evidence="1" key="1">
    <citation type="submission" date="2018-05" db="EMBL/GenBank/DDBJ databases">
        <authorList>
            <person name="Lanie J.A."/>
            <person name="Ng W.-L."/>
            <person name="Kazmierczak K.M."/>
            <person name="Andrzejewski T.M."/>
            <person name="Davidsen T.M."/>
            <person name="Wayne K.J."/>
            <person name="Tettelin H."/>
            <person name="Glass J.I."/>
            <person name="Rusch D."/>
            <person name="Podicherti R."/>
            <person name="Tsui H.-C.T."/>
            <person name="Winkler M.E."/>
        </authorList>
    </citation>
    <scope>NUCLEOTIDE SEQUENCE</scope>
</reference>
<protein>
    <submittedName>
        <fullName evidence="1">Uncharacterized protein</fullName>
    </submittedName>
</protein>
<proteinExistence type="predicted"/>
<accession>A0A383ESF1</accession>
<dbReference type="EMBL" id="UINC01228260">
    <property type="protein sequence ID" value="SVE59494.1"/>
    <property type="molecule type" value="Genomic_DNA"/>
</dbReference>